<evidence type="ECO:0008006" key="3">
    <source>
        <dbReference type="Google" id="ProtNLM"/>
    </source>
</evidence>
<evidence type="ECO:0000313" key="1">
    <source>
        <dbReference type="EMBL" id="MBY6141490.1"/>
    </source>
</evidence>
<comment type="caution">
    <text evidence="1">The sequence shown here is derived from an EMBL/GenBank/DDBJ whole genome shotgun (WGS) entry which is preliminary data.</text>
</comment>
<gene>
    <name evidence="1" type="ORF">KUV26_18780</name>
</gene>
<dbReference type="EMBL" id="JAHVJA010000011">
    <property type="protein sequence ID" value="MBY6141490.1"/>
    <property type="molecule type" value="Genomic_DNA"/>
</dbReference>
<dbReference type="RefSeq" id="WP_222509528.1">
    <property type="nucleotide sequence ID" value="NZ_JAHVJA010000011.1"/>
</dbReference>
<accession>A0ABS7NJV3</accession>
<dbReference type="Proteomes" id="UP000766629">
    <property type="component" value="Unassembled WGS sequence"/>
</dbReference>
<evidence type="ECO:0000313" key="2">
    <source>
        <dbReference type="Proteomes" id="UP000766629"/>
    </source>
</evidence>
<protein>
    <recommendedName>
        <fullName evidence="3">DUF3618 domain-containing protein</fullName>
    </recommendedName>
</protein>
<reference evidence="1 2" key="1">
    <citation type="submission" date="2021-06" db="EMBL/GenBank/DDBJ databases">
        <title>50 bacteria genomes isolated from Dapeng, Shenzhen, China.</title>
        <authorList>
            <person name="Zheng W."/>
            <person name="Yu S."/>
            <person name="Huang Y."/>
        </authorList>
    </citation>
    <scope>NUCLEOTIDE SEQUENCE [LARGE SCALE GENOMIC DNA]</scope>
    <source>
        <strain evidence="1 2">DP1N14-2</strain>
    </source>
</reference>
<sequence length="150" mass="15318">MTDTSDLERQARAQAADLGRKAKEAVADTVRDAAGTAQAQAAQEVQATADAAGAAADAFAPGSVQAQAAQMVAGQLEDAARRVRSLEFDQTMQDVTAFARRNPLLFLSAAALTGFAATRFLKARDPAASALRGQEGALATSDGGNNHGAS</sequence>
<name>A0ABS7NJV3_9RHOB</name>
<keyword evidence="2" id="KW-1185">Reference proteome</keyword>
<organism evidence="1 2">
    <name type="scientific">Leisingera daeponensis</name>
    <dbReference type="NCBI Taxonomy" id="405746"/>
    <lineage>
        <taxon>Bacteria</taxon>
        <taxon>Pseudomonadati</taxon>
        <taxon>Pseudomonadota</taxon>
        <taxon>Alphaproteobacteria</taxon>
        <taxon>Rhodobacterales</taxon>
        <taxon>Roseobacteraceae</taxon>
        <taxon>Leisingera</taxon>
    </lineage>
</organism>
<proteinExistence type="predicted"/>